<dbReference type="EMBL" id="DUZY01000004">
    <property type="protein sequence ID" value="DAD38304.1"/>
    <property type="molecule type" value="Genomic_DNA"/>
</dbReference>
<sequence length="71" mass="8036">MSINITSEVSKACFLGFQTVDLNRPSQFDNPITTFQKREMGISLQTPPALHKRSILAEVITDQHYLDGEKQ</sequence>
<evidence type="ECO:0000313" key="1">
    <source>
        <dbReference type="EMBL" id="DAD38304.1"/>
    </source>
</evidence>
<evidence type="ECO:0000313" key="2">
    <source>
        <dbReference type="Proteomes" id="UP000607653"/>
    </source>
</evidence>
<comment type="caution">
    <text evidence="1">The sequence shown here is derived from an EMBL/GenBank/DDBJ whole genome shotgun (WGS) entry which is preliminary data.</text>
</comment>
<gene>
    <name evidence="1" type="ORF">HUJ06_008945</name>
</gene>
<keyword evidence="2" id="KW-1185">Reference proteome</keyword>
<name>A0A822YW42_NELNU</name>
<dbReference type="AlphaFoldDB" id="A0A822YW42"/>
<protein>
    <submittedName>
        <fullName evidence="1">Uncharacterized protein</fullName>
    </submittedName>
</protein>
<reference evidence="1 2" key="1">
    <citation type="journal article" date="2020" name="Mol. Biol. Evol.">
        <title>Distinct Expression and Methylation Patterns for Genes with Different Fates following a Single Whole-Genome Duplication in Flowering Plants.</title>
        <authorList>
            <person name="Shi T."/>
            <person name="Rahmani R.S."/>
            <person name="Gugger P.F."/>
            <person name="Wang M."/>
            <person name="Li H."/>
            <person name="Zhang Y."/>
            <person name="Li Z."/>
            <person name="Wang Q."/>
            <person name="Van de Peer Y."/>
            <person name="Marchal K."/>
            <person name="Chen J."/>
        </authorList>
    </citation>
    <scope>NUCLEOTIDE SEQUENCE [LARGE SCALE GENOMIC DNA]</scope>
    <source>
        <tissue evidence="1">Leaf</tissue>
    </source>
</reference>
<proteinExistence type="predicted"/>
<accession>A0A822YW42</accession>
<organism evidence="1 2">
    <name type="scientific">Nelumbo nucifera</name>
    <name type="common">Sacred lotus</name>
    <dbReference type="NCBI Taxonomy" id="4432"/>
    <lineage>
        <taxon>Eukaryota</taxon>
        <taxon>Viridiplantae</taxon>
        <taxon>Streptophyta</taxon>
        <taxon>Embryophyta</taxon>
        <taxon>Tracheophyta</taxon>
        <taxon>Spermatophyta</taxon>
        <taxon>Magnoliopsida</taxon>
        <taxon>Proteales</taxon>
        <taxon>Nelumbonaceae</taxon>
        <taxon>Nelumbo</taxon>
    </lineage>
</organism>
<dbReference type="Proteomes" id="UP000607653">
    <property type="component" value="Unassembled WGS sequence"/>
</dbReference>